<comment type="caution">
    <text evidence="1">The sequence shown here is derived from an EMBL/GenBank/DDBJ whole genome shotgun (WGS) entry which is preliminary data.</text>
</comment>
<dbReference type="EMBL" id="CAJRAY010000053">
    <property type="protein sequence ID" value="CAG5088072.1"/>
    <property type="molecule type" value="Genomic_DNA"/>
</dbReference>
<name>A0ABM8V543_THEXY</name>
<dbReference type="Proteomes" id="UP000681526">
    <property type="component" value="Unassembled WGS sequence"/>
</dbReference>
<sequence length="210" mass="23430">MSAMDHESRIERALCRIAERLDGTGVAWVVGGSAGLMLRGLPLPAPPRDLDLYADPTDAEAMHEALSVWAVDRPVRSVTERYESILSHYRIEDVHVELVGGFVVEDRGCRYEVRVRDILLPEAERRTLEPCGTGAAIVPLAHELWFNWLRGRRDRLELAADAIAADPDRHLRAFRALTADSRFTPEAIAEVESLLSAAARHRKERAGCES</sequence>
<keyword evidence="2" id="KW-1185">Reference proteome</keyword>
<proteinExistence type="predicted"/>
<dbReference type="InterPro" id="IPR019646">
    <property type="entry name" value="Aminoglyc_AdlTrfase"/>
</dbReference>
<dbReference type="InterPro" id="IPR043519">
    <property type="entry name" value="NT_sf"/>
</dbReference>
<dbReference type="Gene3D" id="3.30.460.40">
    <property type="match status" value="1"/>
</dbReference>
<gene>
    <name evidence="1" type="primary">txxe 2587</name>
    <name evidence="1" type="ORF">TXXE_11525</name>
</gene>
<reference evidence="1 2" key="1">
    <citation type="submission" date="2021-04" db="EMBL/GenBank/DDBJ databases">
        <authorList>
            <person name="Rakotoarivonina H."/>
        </authorList>
    </citation>
    <scope>NUCLEOTIDE SEQUENCE [LARGE SCALE GENOMIC DNA]</scope>
    <source>
        <strain evidence="1 2">XE</strain>
    </source>
</reference>
<evidence type="ECO:0008006" key="3">
    <source>
        <dbReference type="Google" id="ProtNLM"/>
    </source>
</evidence>
<dbReference type="SUPFAM" id="SSF81301">
    <property type="entry name" value="Nucleotidyltransferase"/>
    <property type="match status" value="1"/>
</dbReference>
<organism evidence="1 2">
    <name type="scientific">Thermobacillus xylanilyticus</name>
    <dbReference type="NCBI Taxonomy" id="76633"/>
    <lineage>
        <taxon>Bacteria</taxon>
        <taxon>Bacillati</taxon>
        <taxon>Bacillota</taxon>
        <taxon>Bacilli</taxon>
        <taxon>Bacillales</taxon>
        <taxon>Paenibacillaceae</taxon>
        <taxon>Thermobacillus</taxon>
    </lineage>
</organism>
<protein>
    <recommendedName>
        <fullName evidence="3">Nucleotidyl transferase AbiEii/AbiGii toxin family protein</fullName>
    </recommendedName>
</protein>
<evidence type="ECO:0000313" key="2">
    <source>
        <dbReference type="Proteomes" id="UP000681526"/>
    </source>
</evidence>
<evidence type="ECO:0000313" key="1">
    <source>
        <dbReference type="EMBL" id="CAG5088072.1"/>
    </source>
</evidence>
<accession>A0ABM8V543</accession>
<dbReference type="Pfam" id="PF10706">
    <property type="entry name" value="Aminoglyc_resit"/>
    <property type="match status" value="1"/>
</dbReference>